<dbReference type="KEGG" id="cti:RALTA_B0951"/>
<evidence type="ECO:0000313" key="2">
    <source>
        <dbReference type="Proteomes" id="UP000001692"/>
    </source>
</evidence>
<gene>
    <name evidence="1" type="ordered locus">RALTA_B0951</name>
</gene>
<accession>B3R9I7</accession>
<dbReference type="AlphaFoldDB" id="B3R9I7"/>
<dbReference type="Proteomes" id="UP000001692">
    <property type="component" value="Chromosome 2"/>
</dbReference>
<keyword evidence="2" id="KW-1185">Reference proteome</keyword>
<protein>
    <submittedName>
        <fullName evidence="1">Uncharacterized protein</fullName>
    </submittedName>
</protein>
<sequence length="82" mass="9031">MGRFSRGRDSMFASIMEAFHLMVLLFQLPSPNSSMIALDLPHRTTLRSTARFRRGRPTEETPTEGCFSNSCTANSGCEASAS</sequence>
<reference evidence="1 2" key="1">
    <citation type="journal article" date="2008" name="Genome Res.">
        <title>Genome sequence of the beta-rhizobium Cupriavidus taiwanensis and comparative genomics of rhizobia.</title>
        <authorList>
            <person name="Amadou C."/>
            <person name="Pascal G."/>
            <person name="Mangenot S."/>
            <person name="Glew M."/>
            <person name="Bontemps C."/>
            <person name="Capela D."/>
            <person name="Carrere S."/>
            <person name="Cruveiller S."/>
            <person name="Dossat C."/>
            <person name="Lajus A."/>
            <person name="Marchetti M."/>
            <person name="Poinsot V."/>
            <person name="Rouy Z."/>
            <person name="Servin B."/>
            <person name="Saad M."/>
            <person name="Schenowitz C."/>
            <person name="Barbe V."/>
            <person name="Batut J."/>
            <person name="Medigue C."/>
            <person name="Masson-Boivin C."/>
        </authorList>
    </citation>
    <scope>NUCLEOTIDE SEQUENCE [LARGE SCALE GENOMIC DNA]</scope>
    <source>
        <strain evidence="2">DSM 17343 / BCRC 17206 / CCUG 44338 / CIP 107171 / LMG 19424 / R1</strain>
    </source>
</reference>
<proteinExistence type="predicted"/>
<dbReference type="EMBL" id="CU633750">
    <property type="protein sequence ID" value="CAQ71562.1"/>
    <property type="molecule type" value="Genomic_DNA"/>
</dbReference>
<dbReference type="HOGENOM" id="CLU_2552562_0_0_4"/>
<name>B3R9I7_CUPTR</name>
<evidence type="ECO:0000313" key="1">
    <source>
        <dbReference type="EMBL" id="CAQ71562.1"/>
    </source>
</evidence>
<organism evidence="1 2">
    <name type="scientific">Cupriavidus taiwanensis (strain DSM 17343 / BCRC 17206 / CCUG 44338 / CIP 107171 / LMG 19424 / R1)</name>
    <name type="common">Ralstonia taiwanensis (strain LMG 19424)</name>
    <dbReference type="NCBI Taxonomy" id="977880"/>
    <lineage>
        <taxon>Bacteria</taxon>
        <taxon>Pseudomonadati</taxon>
        <taxon>Pseudomonadota</taxon>
        <taxon>Betaproteobacteria</taxon>
        <taxon>Burkholderiales</taxon>
        <taxon>Burkholderiaceae</taxon>
        <taxon>Cupriavidus</taxon>
    </lineage>
</organism>